<keyword evidence="6" id="KW-0975">Bacterial flagellum</keyword>
<feature type="domain" description="Flagellar basal body rod protein N-terminal" evidence="7">
    <location>
        <begin position="6"/>
        <end position="35"/>
    </location>
</feature>
<dbReference type="PANTHER" id="PTHR30033:SF1">
    <property type="entry name" value="FLAGELLAR HOOK-ASSOCIATED PROTEIN 1"/>
    <property type="match status" value="1"/>
</dbReference>
<evidence type="ECO:0000256" key="6">
    <source>
        <dbReference type="ARBA" id="ARBA00023143"/>
    </source>
</evidence>
<evidence type="ECO:0000256" key="5">
    <source>
        <dbReference type="ARBA" id="ARBA00022525"/>
    </source>
</evidence>
<name>A0A1H6BCS0_9GAMM</name>
<dbReference type="EMBL" id="FNVQ01000002">
    <property type="protein sequence ID" value="SEG58643.1"/>
    <property type="molecule type" value="Genomic_DNA"/>
</dbReference>
<keyword evidence="11" id="KW-0966">Cell projection</keyword>
<organism evidence="11 12">
    <name type="scientific">Marinobacterium lutimaris</name>
    <dbReference type="NCBI Taxonomy" id="568106"/>
    <lineage>
        <taxon>Bacteria</taxon>
        <taxon>Pseudomonadati</taxon>
        <taxon>Pseudomonadota</taxon>
        <taxon>Gammaproteobacteria</taxon>
        <taxon>Oceanospirillales</taxon>
        <taxon>Oceanospirillaceae</taxon>
        <taxon>Marinobacterium</taxon>
    </lineage>
</organism>
<evidence type="ECO:0000256" key="4">
    <source>
        <dbReference type="ARBA" id="ARBA00016244"/>
    </source>
</evidence>
<dbReference type="PRINTS" id="PR01005">
    <property type="entry name" value="FLGHOOKAP1"/>
</dbReference>
<dbReference type="InterPro" id="IPR001444">
    <property type="entry name" value="Flag_bb_rod_N"/>
</dbReference>
<proteinExistence type="inferred from homology"/>
<evidence type="ECO:0000259" key="8">
    <source>
        <dbReference type="Pfam" id="PF06429"/>
    </source>
</evidence>
<dbReference type="Pfam" id="PF21158">
    <property type="entry name" value="flgK_1st_1"/>
    <property type="match status" value="1"/>
</dbReference>
<dbReference type="GO" id="GO:0044780">
    <property type="term" value="P:bacterial-type flagellum assembly"/>
    <property type="evidence" value="ECO:0007669"/>
    <property type="project" value="InterPro"/>
</dbReference>
<dbReference type="OrthoDB" id="9802553at2"/>
<keyword evidence="12" id="KW-1185">Reference proteome</keyword>
<comment type="subcellular location">
    <subcellularLocation>
        <location evidence="1">Bacterial flagellum</location>
    </subcellularLocation>
    <subcellularLocation>
        <location evidence="2">Secreted</location>
    </subcellularLocation>
</comment>
<feature type="domain" description="Flagellar hook-associated protein 1 D2-like" evidence="9">
    <location>
        <begin position="329"/>
        <end position="432"/>
    </location>
</feature>
<protein>
    <recommendedName>
        <fullName evidence="4">Flagellar hook-associated protein 1</fullName>
    </recommendedName>
</protein>
<dbReference type="Proteomes" id="UP000236745">
    <property type="component" value="Unassembled WGS sequence"/>
</dbReference>
<evidence type="ECO:0000256" key="3">
    <source>
        <dbReference type="ARBA" id="ARBA00009677"/>
    </source>
</evidence>
<sequence length="686" mass="74130">MSSSILNIGVQALNANQSALTTVGQNIANVNTEGYSRQTVIFGTQDPPILGVQVQDINRVTDQFLVRQVWSDTSTFNSNEAFSQKIALLDSMLVSESTSLSASMDSYFASLQQVVDDPLYIANRELFLAEAQSLTNSFNDFDSRLRSQTDSINTEIRSMVQTVNSITQNIADLNVQIGTLETAGQNSNELQDRRDLLVKELSGYVSTNVISQDGITYNVMMGDGQPLVVGSSAATLQVRTGDADPTQLDIYMTNGSGVEARVTDQLGEGSIGGMVRYRDEVLQPTINEVGRLALVFSETMNEQHRKGMDLNGDMGQDLFRDIRSGEVTANANNKNLNVSASVGFYDVGALTASDYRVEATGVDTFTITRLSDGEKITSAELSDLSSLPQDEQDLDQSGVFVRDGNQLTISLDGMTMKFNGQMSRGDSFLVQPTRSAAQLMDVEITNPRMLALASPLRVEPATTNSGNAEITNVEITATQDSSPLRQGVPVNLEVVFNADGSYSVYDVRDEDNPQQIDLIDAEGNTVSALSYVAGEPISFSLASTADGQQAGDLADGYDFSITLTNQPNAGDRFTIERNVDGYSDNSNALAMSNLQNAETVDGFSYQDTYGQMLAWVGTQASTAEIAYNSSRSVLQSSENALQSVAGVNLDEEAANLVRFQQAYSASAQLITAYQTIFDSLISAVRR</sequence>
<keyword evidence="5" id="KW-0964">Secreted</keyword>
<dbReference type="RefSeq" id="WP_104003684.1">
    <property type="nucleotide sequence ID" value="NZ_FNVQ01000002.1"/>
</dbReference>
<feature type="domain" description="Flagellar hook-associated protein FlgK helical" evidence="10">
    <location>
        <begin position="89"/>
        <end position="319"/>
    </location>
</feature>
<reference evidence="11 12" key="1">
    <citation type="submission" date="2016-10" db="EMBL/GenBank/DDBJ databases">
        <authorList>
            <person name="de Groot N.N."/>
        </authorList>
    </citation>
    <scope>NUCLEOTIDE SEQUENCE [LARGE SCALE GENOMIC DNA]</scope>
    <source>
        <strain evidence="11 12">DSM 22012</strain>
    </source>
</reference>
<evidence type="ECO:0000313" key="12">
    <source>
        <dbReference type="Proteomes" id="UP000236745"/>
    </source>
</evidence>
<evidence type="ECO:0000259" key="7">
    <source>
        <dbReference type="Pfam" id="PF00460"/>
    </source>
</evidence>
<dbReference type="InterPro" id="IPR049119">
    <property type="entry name" value="FlgK_D2-like"/>
</dbReference>
<comment type="similarity">
    <text evidence="3">Belongs to the flagella basal body rod proteins family.</text>
</comment>
<feature type="domain" description="Flagellar basal-body/hook protein C-terminal" evidence="8">
    <location>
        <begin position="645"/>
        <end position="682"/>
    </location>
</feature>
<dbReference type="GO" id="GO:0005576">
    <property type="term" value="C:extracellular region"/>
    <property type="evidence" value="ECO:0007669"/>
    <property type="project" value="UniProtKB-SubCell"/>
</dbReference>
<dbReference type="PANTHER" id="PTHR30033">
    <property type="entry name" value="FLAGELLAR HOOK-ASSOCIATED PROTEIN 1"/>
    <property type="match status" value="1"/>
</dbReference>
<dbReference type="NCBIfam" id="TIGR02492">
    <property type="entry name" value="flgK_ends"/>
    <property type="match status" value="1"/>
</dbReference>
<dbReference type="SUPFAM" id="SSF64518">
    <property type="entry name" value="Phase 1 flagellin"/>
    <property type="match status" value="2"/>
</dbReference>
<dbReference type="InterPro" id="IPR010930">
    <property type="entry name" value="Flg_bb/hook_C_dom"/>
</dbReference>
<evidence type="ECO:0000256" key="1">
    <source>
        <dbReference type="ARBA" id="ARBA00004365"/>
    </source>
</evidence>
<accession>A0A1H6BCS0</accession>
<dbReference type="GO" id="GO:0005198">
    <property type="term" value="F:structural molecule activity"/>
    <property type="evidence" value="ECO:0007669"/>
    <property type="project" value="InterPro"/>
</dbReference>
<evidence type="ECO:0000259" key="10">
    <source>
        <dbReference type="Pfam" id="PF22638"/>
    </source>
</evidence>
<dbReference type="Pfam" id="PF00460">
    <property type="entry name" value="Flg_bb_rod"/>
    <property type="match status" value="1"/>
</dbReference>
<evidence type="ECO:0000256" key="2">
    <source>
        <dbReference type="ARBA" id="ARBA00004613"/>
    </source>
</evidence>
<dbReference type="Pfam" id="PF22638">
    <property type="entry name" value="FlgK_D1"/>
    <property type="match status" value="1"/>
</dbReference>
<dbReference type="InterPro" id="IPR053927">
    <property type="entry name" value="FlgK_helical"/>
</dbReference>
<gene>
    <name evidence="11" type="ORF">SAMN05444390_102574</name>
</gene>
<evidence type="ECO:0000313" key="11">
    <source>
        <dbReference type="EMBL" id="SEG58643.1"/>
    </source>
</evidence>
<dbReference type="AlphaFoldDB" id="A0A1H6BCS0"/>
<evidence type="ECO:0000259" key="9">
    <source>
        <dbReference type="Pfam" id="PF21158"/>
    </source>
</evidence>
<dbReference type="InterPro" id="IPR002371">
    <property type="entry name" value="FlgK"/>
</dbReference>
<keyword evidence="11" id="KW-0282">Flagellum</keyword>
<dbReference type="Pfam" id="PF06429">
    <property type="entry name" value="Flg_bbr_C"/>
    <property type="match status" value="1"/>
</dbReference>
<dbReference type="GO" id="GO:0009424">
    <property type="term" value="C:bacterial-type flagellum hook"/>
    <property type="evidence" value="ECO:0007669"/>
    <property type="project" value="InterPro"/>
</dbReference>
<keyword evidence="11" id="KW-0969">Cilium</keyword>